<dbReference type="InterPro" id="IPR000014">
    <property type="entry name" value="PAS"/>
</dbReference>
<sequence>MNDDDIQRAFRFVPGRYLILRPDAAFTIVGASHGYLQVTYTDPSIFGRPLFDVFPDNPDIEADGVSNLRASLLRVLATRAPDAMAPQRYDIRDEHGQFVERHWLPINSPILDAHGEVEYIIHRVNDAAVAATEEAVDILESIGEGFFTLDRQWRFDYVNAEAHRILGESALRGRVLWEAFPGLEGTEFERGYHSAMFERVRASFTAFYPAQERWFEVSTYPAAQGISVFFRDVTAQKAIEEERARIAEQAERQRRIYETALDSTPDFIYVFDLEHRALYANAALVKVWGVDDVRGKTWMDLGYEQWHADLHDSEIEQVIATRAPIRSEIPFTGTNGRRIYDYIFAPVLDRDGEVVAVAGTTRDVTDRNAAEQAIRDQAASLAEADRAKDEFLATLAHELRNPLAPLRNSIELLKRAGDNAVADPRLLGVMERQVIHLVRLVDDLLEISRLNSANLSLRKGRVSLATVVRDAVDACARDIEQARHELVIDLADDLVLDGDDVRLTQILANLLNNAAKYTENGGRIEIRAERDGHDAVVRVRDNGVGISPGALPHIFDMFNRGDRDSNRHQAGLGIGLALSRQLARLHGGSLDARSEGLGRGSEFTLRVPLAQAAPVEIAPAPAPVDLGAQRVLVVDDNPDAGDTLATLLRILGAEVHVARSGAQALAMLEHFTPSVAVLDIGMPEMNGYELARAVRARLTDAPLTLVALTGWAQAADRQRALDAGFDHHMVKPPNIQVLQQVLQAAARNADAAIARPMSASGAGLR</sequence>
<evidence type="ECO:0000313" key="10">
    <source>
        <dbReference type="Proteomes" id="UP000681317"/>
    </source>
</evidence>
<evidence type="ECO:0000256" key="1">
    <source>
        <dbReference type="ARBA" id="ARBA00000085"/>
    </source>
</evidence>
<reference evidence="9 10" key="1">
    <citation type="submission" date="2021-03" db="EMBL/GenBank/DDBJ databases">
        <title>Complete Genome Sequences of Two Lysobacter Strains Isolated from Sea Water (Lysobacter caseinilyticus) and Soil (Lysobacter helvus) in South Korea.</title>
        <authorList>
            <person name="Watanabe Y."/>
            <person name="Arakawa K."/>
        </authorList>
    </citation>
    <scope>NUCLEOTIDE SEQUENCE [LARGE SCALE GENOMIC DNA]</scope>
    <source>
        <strain evidence="9 10">KVB24</strain>
    </source>
</reference>
<evidence type="ECO:0000256" key="2">
    <source>
        <dbReference type="ARBA" id="ARBA00012438"/>
    </source>
</evidence>
<evidence type="ECO:0000259" key="7">
    <source>
        <dbReference type="PROSITE" id="PS50112"/>
    </source>
</evidence>
<dbReference type="EC" id="2.7.13.3" evidence="2"/>
<dbReference type="InterPro" id="IPR036097">
    <property type="entry name" value="HisK_dim/P_sf"/>
</dbReference>
<name>A0ABM7Q750_9GAMM</name>
<dbReference type="InterPro" id="IPR005467">
    <property type="entry name" value="His_kinase_dom"/>
</dbReference>
<dbReference type="CDD" id="cd00130">
    <property type="entry name" value="PAS"/>
    <property type="match status" value="2"/>
</dbReference>
<dbReference type="Gene3D" id="1.10.287.130">
    <property type="match status" value="1"/>
</dbReference>
<dbReference type="InterPro" id="IPR013656">
    <property type="entry name" value="PAS_4"/>
</dbReference>
<dbReference type="SMART" id="SM00448">
    <property type="entry name" value="REC"/>
    <property type="match status" value="1"/>
</dbReference>
<dbReference type="Pfam" id="PF00512">
    <property type="entry name" value="HisKA"/>
    <property type="match status" value="1"/>
</dbReference>
<dbReference type="SMART" id="SM00387">
    <property type="entry name" value="HATPase_c"/>
    <property type="match status" value="1"/>
</dbReference>
<dbReference type="InterPro" id="IPR036890">
    <property type="entry name" value="HATPase_C_sf"/>
</dbReference>
<keyword evidence="10" id="KW-1185">Reference proteome</keyword>
<dbReference type="EMBL" id="AP024545">
    <property type="protein sequence ID" value="BCT93232.1"/>
    <property type="molecule type" value="Genomic_DNA"/>
</dbReference>
<dbReference type="InterPro" id="IPR011006">
    <property type="entry name" value="CheY-like_superfamily"/>
</dbReference>
<dbReference type="SMART" id="SM00091">
    <property type="entry name" value="PAS"/>
    <property type="match status" value="2"/>
</dbReference>
<organism evidence="9 10">
    <name type="scientific">Noviluteimonas caseinilytica</name>
    <dbReference type="NCBI Taxonomy" id="2675101"/>
    <lineage>
        <taxon>Bacteria</taxon>
        <taxon>Pseudomonadati</taxon>
        <taxon>Pseudomonadota</taxon>
        <taxon>Gammaproteobacteria</taxon>
        <taxon>Lysobacterales</taxon>
        <taxon>Lysobacteraceae</taxon>
        <taxon>Noviluteimonas</taxon>
    </lineage>
</organism>
<dbReference type="Gene3D" id="3.30.450.20">
    <property type="entry name" value="PAS domain"/>
    <property type="match status" value="3"/>
</dbReference>
<protein>
    <recommendedName>
        <fullName evidence="2">histidine kinase</fullName>
        <ecNumber evidence="2">2.7.13.3</ecNumber>
    </recommendedName>
</protein>
<dbReference type="PROSITE" id="PS50113">
    <property type="entry name" value="PAC"/>
    <property type="match status" value="1"/>
</dbReference>
<evidence type="ECO:0000259" key="8">
    <source>
        <dbReference type="PROSITE" id="PS50113"/>
    </source>
</evidence>
<dbReference type="Pfam" id="PF02518">
    <property type="entry name" value="HATPase_c"/>
    <property type="match status" value="1"/>
</dbReference>
<gene>
    <name evidence="9" type="ORF">LYSCAS_22560</name>
</gene>
<keyword evidence="3 4" id="KW-0597">Phosphoprotein</keyword>
<dbReference type="InterPro" id="IPR000700">
    <property type="entry name" value="PAS-assoc_C"/>
</dbReference>
<dbReference type="Gene3D" id="3.30.565.10">
    <property type="entry name" value="Histidine kinase-like ATPase, C-terminal domain"/>
    <property type="match status" value="1"/>
</dbReference>
<feature type="domain" description="Response regulatory" evidence="6">
    <location>
        <begin position="630"/>
        <end position="746"/>
    </location>
</feature>
<dbReference type="InterPro" id="IPR004358">
    <property type="entry name" value="Sig_transdc_His_kin-like_C"/>
</dbReference>
<dbReference type="InterPro" id="IPR003661">
    <property type="entry name" value="HisK_dim/P_dom"/>
</dbReference>
<proteinExistence type="predicted"/>
<evidence type="ECO:0000259" key="6">
    <source>
        <dbReference type="PROSITE" id="PS50110"/>
    </source>
</evidence>
<comment type="catalytic activity">
    <reaction evidence="1">
        <text>ATP + protein L-histidine = ADP + protein N-phospho-L-histidine.</text>
        <dbReference type="EC" id="2.7.13.3"/>
    </reaction>
</comment>
<feature type="modified residue" description="4-aspartylphosphate" evidence="4">
    <location>
        <position position="679"/>
    </location>
</feature>
<dbReference type="PROSITE" id="PS50110">
    <property type="entry name" value="RESPONSE_REGULATORY"/>
    <property type="match status" value="1"/>
</dbReference>
<dbReference type="CDD" id="cd00075">
    <property type="entry name" value="HATPase"/>
    <property type="match status" value="1"/>
</dbReference>
<evidence type="ECO:0000256" key="3">
    <source>
        <dbReference type="ARBA" id="ARBA00022553"/>
    </source>
</evidence>
<dbReference type="PANTHER" id="PTHR43547">
    <property type="entry name" value="TWO-COMPONENT HISTIDINE KINASE"/>
    <property type="match status" value="1"/>
</dbReference>
<feature type="domain" description="Histidine kinase" evidence="5">
    <location>
        <begin position="394"/>
        <end position="611"/>
    </location>
</feature>
<dbReference type="SMART" id="SM00388">
    <property type="entry name" value="HisKA"/>
    <property type="match status" value="1"/>
</dbReference>
<dbReference type="RefSeq" id="WP_213434171.1">
    <property type="nucleotide sequence ID" value="NZ_AP024545.1"/>
</dbReference>
<feature type="domain" description="PAS" evidence="7">
    <location>
        <begin position="253"/>
        <end position="289"/>
    </location>
</feature>
<dbReference type="PANTHER" id="PTHR43547:SF2">
    <property type="entry name" value="HYBRID SIGNAL TRANSDUCTION HISTIDINE KINASE C"/>
    <property type="match status" value="1"/>
</dbReference>
<accession>A0ABM7Q750</accession>
<evidence type="ECO:0000313" key="9">
    <source>
        <dbReference type="EMBL" id="BCT93232.1"/>
    </source>
</evidence>
<dbReference type="PROSITE" id="PS50112">
    <property type="entry name" value="PAS"/>
    <property type="match status" value="1"/>
</dbReference>
<dbReference type="PROSITE" id="PS50109">
    <property type="entry name" value="HIS_KIN"/>
    <property type="match status" value="1"/>
</dbReference>
<dbReference type="SUPFAM" id="SSF47384">
    <property type="entry name" value="Homodimeric domain of signal transducing histidine kinase"/>
    <property type="match status" value="1"/>
</dbReference>
<dbReference type="Proteomes" id="UP000681317">
    <property type="component" value="Chromosome"/>
</dbReference>
<dbReference type="Pfam" id="PF08448">
    <property type="entry name" value="PAS_4"/>
    <property type="match status" value="2"/>
</dbReference>
<dbReference type="InterPro" id="IPR035965">
    <property type="entry name" value="PAS-like_dom_sf"/>
</dbReference>
<feature type="domain" description="PAC" evidence="8">
    <location>
        <begin position="325"/>
        <end position="376"/>
    </location>
</feature>
<dbReference type="CDD" id="cd17580">
    <property type="entry name" value="REC_2_DhkD-like"/>
    <property type="match status" value="1"/>
</dbReference>
<dbReference type="SUPFAM" id="SSF55874">
    <property type="entry name" value="ATPase domain of HSP90 chaperone/DNA topoisomerase II/histidine kinase"/>
    <property type="match status" value="1"/>
</dbReference>
<dbReference type="InterPro" id="IPR003594">
    <property type="entry name" value="HATPase_dom"/>
</dbReference>
<dbReference type="Gene3D" id="3.40.50.2300">
    <property type="match status" value="1"/>
</dbReference>
<dbReference type="NCBIfam" id="TIGR00229">
    <property type="entry name" value="sensory_box"/>
    <property type="match status" value="2"/>
</dbReference>
<dbReference type="InterPro" id="IPR001789">
    <property type="entry name" value="Sig_transdc_resp-reg_receiver"/>
</dbReference>
<dbReference type="CDD" id="cd00082">
    <property type="entry name" value="HisKA"/>
    <property type="match status" value="1"/>
</dbReference>
<evidence type="ECO:0000256" key="4">
    <source>
        <dbReference type="PROSITE-ProRule" id="PRU00169"/>
    </source>
</evidence>
<dbReference type="SUPFAM" id="SSF55785">
    <property type="entry name" value="PYP-like sensor domain (PAS domain)"/>
    <property type="match status" value="2"/>
</dbReference>
<dbReference type="SUPFAM" id="SSF52172">
    <property type="entry name" value="CheY-like"/>
    <property type="match status" value="1"/>
</dbReference>
<dbReference type="PRINTS" id="PR00344">
    <property type="entry name" value="BCTRLSENSOR"/>
</dbReference>
<evidence type="ECO:0000259" key="5">
    <source>
        <dbReference type="PROSITE" id="PS50109"/>
    </source>
</evidence>
<dbReference type="Pfam" id="PF00072">
    <property type="entry name" value="Response_reg"/>
    <property type="match status" value="1"/>
</dbReference>